<feature type="chain" id="PRO_5043394171" evidence="1">
    <location>
        <begin position="26"/>
        <end position="449"/>
    </location>
</feature>
<keyword evidence="4" id="KW-1185">Reference proteome</keyword>
<name>A0AAV4G6T4_9GAST</name>
<feature type="domain" description="Endonuclease/exonuclease/phosphatase" evidence="2">
    <location>
        <begin position="158"/>
        <end position="370"/>
    </location>
</feature>
<feature type="signal peptide" evidence="1">
    <location>
        <begin position="1"/>
        <end position="25"/>
    </location>
</feature>
<dbReference type="PANTHER" id="PTHR46670">
    <property type="entry name" value="ENDO/EXONUCLEASE/PHOSPHATASE DOMAIN-CONTAINING PROTEIN"/>
    <property type="match status" value="1"/>
</dbReference>
<comment type="caution">
    <text evidence="3">The sequence shown here is derived from an EMBL/GenBank/DDBJ whole genome shotgun (WGS) entry which is preliminary data.</text>
</comment>
<gene>
    <name evidence="3" type="ORF">ElyMa_000580400</name>
</gene>
<protein>
    <submittedName>
        <fullName evidence="3">ATP-dependent DNA helicase</fullName>
    </submittedName>
</protein>
<evidence type="ECO:0000313" key="4">
    <source>
        <dbReference type="Proteomes" id="UP000762676"/>
    </source>
</evidence>
<keyword evidence="1" id="KW-0732">Signal</keyword>
<sequence>MYFNEAKNFCQLGFIFLVLFDARVSFIARQNNNIDTSTPSRQVRGGRRKQRYIKTICGRRPSYNTNEPRLPTTLKTLTAAAATTTSTTTTTTMGTDINNKQNQQAHNIPCVHPHRPPPTRANQGCDQNNLINLNLQSTVNEGPNTLSHTNKSIQVGYLNAQSCQNKTDEIRELISEHKLDMFFITETWLTQDSNAVIANLTPPDFVTKSFPRLHRRGGGIAVIYRSNLELKISSVGDISNFKHSIFELMELSVDFGTKYFNFICLYRAPYSKVNKSSFTEFSREFQKIISTLNLKKGIPVILGDFNIHYDSNTCPEAKKIKSIITAANTTQLIALPTHNKNQILDWIITKDCVIDTIKNTQVLKKLVSDHHLILFELDAEKPPKVKRKITSRNLKTINIEKFKSDVKTELRTIDAINIENLNDALSRILETFSTRTVSHYAYVKIGKAD</sequence>
<reference evidence="3 4" key="1">
    <citation type="journal article" date="2021" name="Elife">
        <title>Chloroplast acquisition without the gene transfer in kleptoplastic sea slugs, Plakobranchus ocellatus.</title>
        <authorList>
            <person name="Maeda T."/>
            <person name="Takahashi S."/>
            <person name="Yoshida T."/>
            <person name="Shimamura S."/>
            <person name="Takaki Y."/>
            <person name="Nagai Y."/>
            <person name="Toyoda A."/>
            <person name="Suzuki Y."/>
            <person name="Arimoto A."/>
            <person name="Ishii H."/>
            <person name="Satoh N."/>
            <person name="Nishiyama T."/>
            <person name="Hasebe M."/>
            <person name="Maruyama T."/>
            <person name="Minagawa J."/>
            <person name="Obokata J."/>
            <person name="Shigenobu S."/>
        </authorList>
    </citation>
    <scope>NUCLEOTIDE SEQUENCE [LARGE SCALE GENOMIC DNA]</scope>
</reference>
<dbReference type="Proteomes" id="UP000762676">
    <property type="component" value="Unassembled WGS sequence"/>
</dbReference>
<dbReference type="SUPFAM" id="SSF56219">
    <property type="entry name" value="DNase I-like"/>
    <property type="match status" value="1"/>
</dbReference>
<dbReference type="AlphaFoldDB" id="A0AAV4G6T4"/>
<keyword evidence="3" id="KW-0067">ATP-binding</keyword>
<evidence type="ECO:0000313" key="3">
    <source>
        <dbReference type="EMBL" id="GFR80406.1"/>
    </source>
</evidence>
<evidence type="ECO:0000256" key="1">
    <source>
        <dbReference type="SAM" id="SignalP"/>
    </source>
</evidence>
<dbReference type="Gene3D" id="3.60.10.10">
    <property type="entry name" value="Endonuclease/exonuclease/phosphatase"/>
    <property type="match status" value="1"/>
</dbReference>
<dbReference type="PANTHER" id="PTHR46670:SF3">
    <property type="entry name" value="ENDONUCLEASE_EXONUCLEASE_PHOSPHATASE DOMAIN-CONTAINING PROTEIN"/>
    <property type="match status" value="1"/>
</dbReference>
<dbReference type="EMBL" id="BMAT01001132">
    <property type="protein sequence ID" value="GFR80406.1"/>
    <property type="molecule type" value="Genomic_DNA"/>
</dbReference>
<dbReference type="InterPro" id="IPR036691">
    <property type="entry name" value="Endo/exonu/phosph_ase_sf"/>
</dbReference>
<dbReference type="Pfam" id="PF03372">
    <property type="entry name" value="Exo_endo_phos"/>
    <property type="match status" value="1"/>
</dbReference>
<dbReference type="GO" id="GO:0004386">
    <property type="term" value="F:helicase activity"/>
    <property type="evidence" value="ECO:0007669"/>
    <property type="project" value="UniProtKB-KW"/>
</dbReference>
<dbReference type="InterPro" id="IPR005135">
    <property type="entry name" value="Endo/exonuclease/phosphatase"/>
</dbReference>
<organism evidence="3 4">
    <name type="scientific">Elysia marginata</name>
    <dbReference type="NCBI Taxonomy" id="1093978"/>
    <lineage>
        <taxon>Eukaryota</taxon>
        <taxon>Metazoa</taxon>
        <taxon>Spiralia</taxon>
        <taxon>Lophotrochozoa</taxon>
        <taxon>Mollusca</taxon>
        <taxon>Gastropoda</taxon>
        <taxon>Heterobranchia</taxon>
        <taxon>Euthyneura</taxon>
        <taxon>Panpulmonata</taxon>
        <taxon>Sacoglossa</taxon>
        <taxon>Placobranchoidea</taxon>
        <taxon>Plakobranchidae</taxon>
        <taxon>Elysia</taxon>
    </lineage>
</organism>
<evidence type="ECO:0000259" key="2">
    <source>
        <dbReference type="Pfam" id="PF03372"/>
    </source>
</evidence>
<proteinExistence type="predicted"/>
<accession>A0AAV4G6T4</accession>
<keyword evidence="3" id="KW-0378">Hydrolase</keyword>
<keyword evidence="3" id="KW-0547">Nucleotide-binding</keyword>
<keyword evidence="3" id="KW-0347">Helicase</keyword>